<gene>
    <name evidence="1" type="ORF">KAM351_38900</name>
</gene>
<reference evidence="1" key="1">
    <citation type="submission" date="2021-07" db="EMBL/GenBank/DDBJ databases">
        <title>Draft genome sequence of carbapenem-resistant Aeromonas spp. in Japan.</title>
        <authorList>
            <person name="Maehana S."/>
            <person name="Suzuki M."/>
            <person name="Kitasato H."/>
        </authorList>
    </citation>
    <scope>NUCLEOTIDE SEQUENCE</scope>
    <source>
        <strain evidence="1">KAM351</strain>
    </source>
</reference>
<dbReference type="AlphaFoldDB" id="A0AA37D057"/>
<dbReference type="EMBL" id="BPNN01000083">
    <property type="protein sequence ID" value="GJA65279.1"/>
    <property type="molecule type" value="Genomic_DNA"/>
</dbReference>
<accession>A0AA37D057</accession>
<dbReference type="Proteomes" id="UP000886934">
    <property type="component" value="Unassembled WGS sequence"/>
</dbReference>
<proteinExistence type="predicted"/>
<name>A0AA37D057_AERCA</name>
<evidence type="ECO:0000313" key="1">
    <source>
        <dbReference type="EMBL" id="GJA65279.1"/>
    </source>
</evidence>
<sequence length="53" mass="6287">MDKNMSRLNPLVTDCFVKLVVWLAEDTDMSLTQPLCYRVNHPDFFRHFEAVQD</sequence>
<comment type="caution">
    <text evidence="1">The sequence shown here is derived from an EMBL/GenBank/DDBJ whole genome shotgun (WGS) entry which is preliminary data.</text>
</comment>
<organism evidence="1 2">
    <name type="scientific">Aeromonas caviae</name>
    <name type="common">Aeromonas punctata</name>
    <dbReference type="NCBI Taxonomy" id="648"/>
    <lineage>
        <taxon>Bacteria</taxon>
        <taxon>Pseudomonadati</taxon>
        <taxon>Pseudomonadota</taxon>
        <taxon>Gammaproteobacteria</taxon>
        <taxon>Aeromonadales</taxon>
        <taxon>Aeromonadaceae</taxon>
        <taxon>Aeromonas</taxon>
    </lineage>
</organism>
<protein>
    <submittedName>
        <fullName evidence="1">Uncharacterized protein</fullName>
    </submittedName>
</protein>
<evidence type="ECO:0000313" key="2">
    <source>
        <dbReference type="Proteomes" id="UP000886934"/>
    </source>
</evidence>